<accession>A0A2G9ZDY9</accession>
<dbReference type="Pfam" id="PF01850">
    <property type="entry name" value="PIN"/>
    <property type="match status" value="1"/>
</dbReference>
<dbReference type="InterPro" id="IPR050556">
    <property type="entry name" value="Type_II_TA_system_RNase"/>
</dbReference>
<name>A0A2G9ZDY9_9BACT</name>
<comment type="similarity">
    <text evidence="7">Belongs to the PINc/VapC protein family.</text>
</comment>
<gene>
    <name evidence="9" type="ORF">COX24_03830</name>
</gene>
<sequence>MEKIEKFLVDSDIIIDFLRGFQNSRDFLLGLKNKGTFFISVVSIVEIYSVKDIANSTKKQAVEDFFVAFETIVLDRELAKQAGAMRLKYQIPFADAIIAATAVSFGLTLITRNKKHFTGIDGLLIQSP</sequence>
<dbReference type="GO" id="GO:0016787">
    <property type="term" value="F:hydrolase activity"/>
    <property type="evidence" value="ECO:0007669"/>
    <property type="project" value="UniProtKB-KW"/>
</dbReference>
<feature type="domain" description="PIN" evidence="8">
    <location>
        <begin position="8"/>
        <end position="117"/>
    </location>
</feature>
<comment type="cofactor">
    <cofactor evidence="1">
        <name>Mg(2+)</name>
        <dbReference type="ChEBI" id="CHEBI:18420"/>
    </cofactor>
</comment>
<dbReference type="EMBL" id="PCSB01000081">
    <property type="protein sequence ID" value="PIP31389.1"/>
    <property type="molecule type" value="Genomic_DNA"/>
</dbReference>
<keyword evidence="3" id="KW-0540">Nuclease</keyword>
<keyword evidence="2" id="KW-1277">Toxin-antitoxin system</keyword>
<dbReference type="Proteomes" id="UP000230447">
    <property type="component" value="Unassembled WGS sequence"/>
</dbReference>
<reference evidence="9 10" key="1">
    <citation type="submission" date="2017-09" db="EMBL/GenBank/DDBJ databases">
        <title>Depth-based differentiation of microbial function through sediment-hosted aquifers and enrichment of novel symbionts in the deep terrestrial subsurface.</title>
        <authorList>
            <person name="Probst A.J."/>
            <person name="Ladd B."/>
            <person name="Jarett J.K."/>
            <person name="Geller-Mcgrath D.E."/>
            <person name="Sieber C.M."/>
            <person name="Emerson J.B."/>
            <person name="Anantharaman K."/>
            <person name="Thomas B.C."/>
            <person name="Malmstrom R."/>
            <person name="Stieglmeier M."/>
            <person name="Klingl A."/>
            <person name="Woyke T."/>
            <person name="Ryan C.M."/>
            <person name="Banfield J.F."/>
        </authorList>
    </citation>
    <scope>NUCLEOTIDE SEQUENCE [LARGE SCALE GENOMIC DNA]</scope>
    <source>
        <strain evidence="9">CG23_combo_of_CG06-09_8_20_14_all_37_87_8</strain>
    </source>
</reference>
<dbReference type="InterPro" id="IPR002716">
    <property type="entry name" value="PIN_dom"/>
</dbReference>
<dbReference type="SUPFAM" id="SSF88723">
    <property type="entry name" value="PIN domain-like"/>
    <property type="match status" value="1"/>
</dbReference>
<evidence type="ECO:0000256" key="1">
    <source>
        <dbReference type="ARBA" id="ARBA00001946"/>
    </source>
</evidence>
<keyword evidence="5" id="KW-0378">Hydrolase</keyword>
<organism evidence="9 10">
    <name type="scientific">bacterium (Candidatus Gribaldobacteria) CG23_combo_of_CG06-09_8_20_14_all_37_87_8</name>
    <dbReference type="NCBI Taxonomy" id="2014278"/>
    <lineage>
        <taxon>Bacteria</taxon>
        <taxon>Candidatus Gribaldobacteria</taxon>
    </lineage>
</organism>
<evidence type="ECO:0000256" key="7">
    <source>
        <dbReference type="ARBA" id="ARBA00038093"/>
    </source>
</evidence>
<dbReference type="PANTHER" id="PTHR33653:SF1">
    <property type="entry name" value="RIBONUCLEASE VAPC2"/>
    <property type="match status" value="1"/>
</dbReference>
<evidence type="ECO:0000256" key="6">
    <source>
        <dbReference type="ARBA" id="ARBA00022842"/>
    </source>
</evidence>
<evidence type="ECO:0000256" key="4">
    <source>
        <dbReference type="ARBA" id="ARBA00022723"/>
    </source>
</evidence>
<evidence type="ECO:0000259" key="8">
    <source>
        <dbReference type="Pfam" id="PF01850"/>
    </source>
</evidence>
<evidence type="ECO:0000313" key="9">
    <source>
        <dbReference type="EMBL" id="PIP31389.1"/>
    </source>
</evidence>
<dbReference type="InterPro" id="IPR029060">
    <property type="entry name" value="PIN-like_dom_sf"/>
</dbReference>
<keyword evidence="4" id="KW-0479">Metal-binding</keyword>
<dbReference type="GO" id="GO:0046872">
    <property type="term" value="F:metal ion binding"/>
    <property type="evidence" value="ECO:0007669"/>
    <property type="project" value="UniProtKB-KW"/>
</dbReference>
<dbReference type="AlphaFoldDB" id="A0A2G9ZDY9"/>
<proteinExistence type="inferred from homology"/>
<keyword evidence="6" id="KW-0460">Magnesium</keyword>
<evidence type="ECO:0000256" key="2">
    <source>
        <dbReference type="ARBA" id="ARBA00022649"/>
    </source>
</evidence>
<evidence type="ECO:0000256" key="5">
    <source>
        <dbReference type="ARBA" id="ARBA00022801"/>
    </source>
</evidence>
<evidence type="ECO:0000256" key="3">
    <source>
        <dbReference type="ARBA" id="ARBA00022722"/>
    </source>
</evidence>
<protein>
    <submittedName>
        <fullName evidence="9">VapC toxin family PIN domain ribonuclease</fullName>
    </submittedName>
</protein>
<evidence type="ECO:0000313" key="10">
    <source>
        <dbReference type="Proteomes" id="UP000230447"/>
    </source>
</evidence>
<comment type="caution">
    <text evidence="9">The sequence shown here is derived from an EMBL/GenBank/DDBJ whole genome shotgun (WGS) entry which is preliminary data.</text>
</comment>
<dbReference type="CDD" id="cd18741">
    <property type="entry name" value="PIN_VapC4-5_FitB-like"/>
    <property type="match status" value="1"/>
</dbReference>
<dbReference type="PANTHER" id="PTHR33653">
    <property type="entry name" value="RIBONUCLEASE VAPC2"/>
    <property type="match status" value="1"/>
</dbReference>
<dbReference type="GO" id="GO:0004518">
    <property type="term" value="F:nuclease activity"/>
    <property type="evidence" value="ECO:0007669"/>
    <property type="project" value="UniProtKB-KW"/>
</dbReference>
<dbReference type="Gene3D" id="3.40.50.1010">
    <property type="entry name" value="5'-nuclease"/>
    <property type="match status" value="1"/>
</dbReference>